<dbReference type="OrthoDB" id="2560628at2759"/>
<gene>
    <name evidence="3" type="ORF">I316_02331</name>
</gene>
<dbReference type="EMBL" id="KI669497">
    <property type="protein sequence ID" value="OCF35838.1"/>
    <property type="molecule type" value="Genomic_DNA"/>
</dbReference>
<reference evidence="4" key="2">
    <citation type="submission" date="2013-12" db="EMBL/GenBank/DDBJ databases">
        <title>Evolution of pathogenesis and genome organization in the Tremellales.</title>
        <authorList>
            <person name="Cuomo C."/>
            <person name="Litvintseva A."/>
            <person name="Heitman J."/>
            <person name="Chen Y."/>
            <person name="Sun S."/>
            <person name="Springer D."/>
            <person name="Dromer F."/>
            <person name="Young S."/>
            <person name="Zeng Q."/>
            <person name="Chapman S."/>
            <person name="Gujja S."/>
            <person name="Saif S."/>
            <person name="Birren B."/>
        </authorList>
    </citation>
    <scope>NUCLEOTIDE SEQUENCE [LARGE SCALE GENOMIC DNA]</scope>
    <source>
        <strain evidence="4">BCC8398</strain>
    </source>
</reference>
<keyword evidence="4" id="KW-1185">Reference proteome</keyword>
<feature type="transmembrane region" description="Helical" evidence="2">
    <location>
        <begin position="6"/>
        <end position="26"/>
    </location>
</feature>
<feature type="transmembrane region" description="Helical" evidence="2">
    <location>
        <begin position="65"/>
        <end position="89"/>
    </location>
</feature>
<dbReference type="PANTHER" id="PTHR42109">
    <property type="entry name" value="UNPLACED GENOMIC SCAFFOLD UM_SCAF_CONTIG_1.265, WHOLE GENOME SHOTGUN SEQUENCE"/>
    <property type="match status" value="1"/>
</dbReference>
<dbReference type="AlphaFoldDB" id="A0A1B9GXS3"/>
<dbReference type="PANTHER" id="PTHR42109:SF2">
    <property type="entry name" value="INTEGRAL MEMBRANE PROTEIN"/>
    <property type="match status" value="1"/>
</dbReference>
<feature type="transmembrane region" description="Helical" evidence="2">
    <location>
        <begin position="147"/>
        <end position="171"/>
    </location>
</feature>
<evidence type="ECO:0000313" key="4">
    <source>
        <dbReference type="Proteomes" id="UP000092666"/>
    </source>
</evidence>
<feature type="compositionally biased region" description="Polar residues" evidence="1">
    <location>
        <begin position="335"/>
        <end position="354"/>
    </location>
</feature>
<evidence type="ECO:0000313" key="3">
    <source>
        <dbReference type="EMBL" id="OCF35838.1"/>
    </source>
</evidence>
<feature type="transmembrane region" description="Helical" evidence="2">
    <location>
        <begin position="191"/>
        <end position="213"/>
    </location>
</feature>
<keyword evidence="2" id="KW-0812">Transmembrane</keyword>
<keyword evidence="2" id="KW-0472">Membrane</keyword>
<sequence>MPLHGEGIGGVVFLTLYTFNLLILLYGFFSRRISIKSVYAFLLFHVSLRLAAQSVSIVIGTKDHLVPGLLIAFFVLGAEGYFSLVLCAYRFLIHHHQHFYPTDGSWLEGKPNKKKSKDGQQEVKDPWYVRFKRAMTARNADGKKDPWVMTIIHWTLIGANVIIITGGTRVTGADITLDPEDFWSRLHTAEIMRAVGQAIFLVMNLFLALFFYLSVNQDKNPHGTLPAGYNHFFRVAPDHGRVDAPSRPHIHRGILGRISPDLLVLIVAWPPLIIRGIFGLLQAVVDKINYASPAAYASVDSFSNLFIAMENVFSVLPEWTACCLLCTTMFFKPSSVDSSELTTNPGTPTENGQNRLMGGKEGRELESQVSK</sequence>
<evidence type="ECO:0000256" key="2">
    <source>
        <dbReference type="SAM" id="Phobius"/>
    </source>
</evidence>
<dbReference type="Proteomes" id="UP000092666">
    <property type="component" value="Unassembled WGS sequence"/>
</dbReference>
<accession>A0A1B9GXS3</accession>
<reference evidence="3 4" key="1">
    <citation type="submission" date="2013-07" db="EMBL/GenBank/DDBJ databases">
        <title>The Genome Sequence of Cryptococcus heveanensis BCC8398.</title>
        <authorList>
            <consortium name="The Broad Institute Genome Sequencing Platform"/>
            <person name="Cuomo C."/>
            <person name="Litvintseva A."/>
            <person name="Chen Y."/>
            <person name="Heitman J."/>
            <person name="Sun S."/>
            <person name="Springer D."/>
            <person name="Dromer F."/>
            <person name="Young S.K."/>
            <person name="Zeng Q."/>
            <person name="Gargeya S."/>
            <person name="Fitzgerald M."/>
            <person name="Abouelleil A."/>
            <person name="Alvarado L."/>
            <person name="Berlin A.M."/>
            <person name="Chapman S.B."/>
            <person name="Dewar J."/>
            <person name="Goldberg J."/>
            <person name="Griggs A."/>
            <person name="Gujja S."/>
            <person name="Hansen M."/>
            <person name="Howarth C."/>
            <person name="Imamovic A."/>
            <person name="Larimer J."/>
            <person name="McCowan C."/>
            <person name="Murphy C."/>
            <person name="Pearson M."/>
            <person name="Priest M."/>
            <person name="Roberts A."/>
            <person name="Saif S."/>
            <person name="Shea T."/>
            <person name="Sykes S."/>
            <person name="Wortman J."/>
            <person name="Nusbaum C."/>
            <person name="Birren B."/>
        </authorList>
    </citation>
    <scope>NUCLEOTIDE SEQUENCE [LARGE SCALE GENOMIC DNA]</scope>
    <source>
        <strain evidence="3 4">BCC8398</strain>
    </source>
</reference>
<keyword evidence="2" id="KW-1133">Transmembrane helix</keyword>
<name>A0A1B9GXS3_9TREE</name>
<evidence type="ECO:0000256" key="1">
    <source>
        <dbReference type="SAM" id="MobiDB-lite"/>
    </source>
</evidence>
<feature type="compositionally biased region" description="Basic and acidic residues" evidence="1">
    <location>
        <begin position="358"/>
        <end position="371"/>
    </location>
</feature>
<feature type="region of interest" description="Disordered" evidence="1">
    <location>
        <begin position="335"/>
        <end position="371"/>
    </location>
</feature>
<proteinExistence type="predicted"/>
<protein>
    <submittedName>
        <fullName evidence="3">Uncharacterized protein</fullName>
    </submittedName>
</protein>
<feature type="transmembrane region" description="Helical" evidence="2">
    <location>
        <begin position="38"/>
        <end position="59"/>
    </location>
</feature>
<feature type="transmembrane region" description="Helical" evidence="2">
    <location>
        <begin position="262"/>
        <end position="285"/>
    </location>
</feature>
<organism evidence="3 4">
    <name type="scientific">Kwoniella heveanensis BCC8398</name>
    <dbReference type="NCBI Taxonomy" id="1296120"/>
    <lineage>
        <taxon>Eukaryota</taxon>
        <taxon>Fungi</taxon>
        <taxon>Dikarya</taxon>
        <taxon>Basidiomycota</taxon>
        <taxon>Agaricomycotina</taxon>
        <taxon>Tremellomycetes</taxon>
        <taxon>Tremellales</taxon>
        <taxon>Cryptococcaceae</taxon>
        <taxon>Kwoniella</taxon>
    </lineage>
</organism>